<dbReference type="InterPro" id="IPR022352">
    <property type="entry name" value="Ins/IGF/rlx"/>
</dbReference>
<evidence type="ECO:0000256" key="7">
    <source>
        <dbReference type="SAM" id="MobiDB-lite"/>
    </source>
</evidence>
<keyword evidence="6" id="KW-0964">Secreted</keyword>
<evidence type="ECO:0000256" key="5">
    <source>
        <dbReference type="ARBA" id="ARBA00023157"/>
    </source>
</evidence>
<dbReference type="SMART" id="SM00078">
    <property type="entry name" value="IlGF"/>
    <property type="match status" value="1"/>
</dbReference>
<dbReference type="PANTHER" id="PTHR13647">
    <property type="entry name" value="INSULIN-LIKE PEPTIDE 2-RELATED"/>
    <property type="match status" value="1"/>
</dbReference>
<evidence type="ECO:0000256" key="2">
    <source>
        <dbReference type="ARBA" id="ARBA00011207"/>
    </source>
</evidence>
<dbReference type="Proteomes" id="UP000887116">
    <property type="component" value="Unassembled WGS sequence"/>
</dbReference>
<dbReference type="InterPro" id="IPR022353">
    <property type="entry name" value="Insulin_CS"/>
</dbReference>
<evidence type="ECO:0000256" key="3">
    <source>
        <dbReference type="ARBA" id="ARBA00022685"/>
    </source>
</evidence>
<dbReference type="PROSITE" id="PS00262">
    <property type="entry name" value="INSULIN"/>
    <property type="match status" value="1"/>
</dbReference>
<keyword evidence="3" id="KW-0165">Cleavage on pair of basic residues</keyword>
<evidence type="ECO:0000313" key="9">
    <source>
        <dbReference type="EMBL" id="GFQ84833.1"/>
    </source>
</evidence>
<dbReference type="GO" id="GO:0005179">
    <property type="term" value="F:hormone activity"/>
    <property type="evidence" value="ECO:0007669"/>
    <property type="project" value="InterPro"/>
</dbReference>
<dbReference type="PANTHER" id="PTHR13647:SF4">
    <property type="entry name" value="INSULIN-LIKE PEPTIDE 1-RELATED"/>
    <property type="match status" value="1"/>
</dbReference>
<comment type="subcellular location">
    <subcellularLocation>
        <location evidence="6">Secreted</location>
    </subcellularLocation>
</comment>
<accession>A0A8X6FNG6</accession>
<dbReference type="GO" id="GO:0005576">
    <property type="term" value="C:extracellular region"/>
    <property type="evidence" value="ECO:0007669"/>
    <property type="project" value="UniProtKB-SubCell"/>
</dbReference>
<proteinExistence type="inferred from homology"/>
<comment type="similarity">
    <text evidence="1 6">Belongs to the insulin family.</text>
</comment>
<organism evidence="9 10">
    <name type="scientific">Trichonephila clavata</name>
    <name type="common">Joro spider</name>
    <name type="synonym">Nephila clavata</name>
    <dbReference type="NCBI Taxonomy" id="2740835"/>
    <lineage>
        <taxon>Eukaryota</taxon>
        <taxon>Metazoa</taxon>
        <taxon>Ecdysozoa</taxon>
        <taxon>Arthropoda</taxon>
        <taxon>Chelicerata</taxon>
        <taxon>Arachnida</taxon>
        <taxon>Araneae</taxon>
        <taxon>Araneomorphae</taxon>
        <taxon>Entelegynae</taxon>
        <taxon>Araneoidea</taxon>
        <taxon>Nephilidae</taxon>
        <taxon>Trichonephila</taxon>
    </lineage>
</organism>
<dbReference type="EMBL" id="BMAO01002981">
    <property type="protein sequence ID" value="GFQ84833.1"/>
    <property type="molecule type" value="Genomic_DNA"/>
</dbReference>
<reference evidence="9" key="1">
    <citation type="submission" date="2020-07" db="EMBL/GenBank/DDBJ databases">
        <title>Multicomponent nature underlies the extraordinary mechanical properties of spider dragline silk.</title>
        <authorList>
            <person name="Kono N."/>
            <person name="Nakamura H."/>
            <person name="Mori M."/>
            <person name="Yoshida Y."/>
            <person name="Ohtoshi R."/>
            <person name="Malay A.D."/>
            <person name="Moran D.A.P."/>
            <person name="Tomita M."/>
            <person name="Numata K."/>
            <person name="Arakawa K."/>
        </authorList>
    </citation>
    <scope>NUCLEOTIDE SEQUENCE</scope>
</reference>
<feature type="domain" description="Insulin-like" evidence="8">
    <location>
        <begin position="27"/>
        <end position="104"/>
    </location>
</feature>
<evidence type="ECO:0000313" key="10">
    <source>
        <dbReference type="Proteomes" id="UP000887116"/>
    </source>
</evidence>
<dbReference type="Pfam" id="PF00049">
    <property type="entry name" value="Insulin"/>
    <property type="match status" value="1"/>
</dbReference>
<dbReference type="AlphaFoldDB" id="A0A8X6FNG6"/>
<dbReference type="PRINTS" id="PR00276">
    <property type="entry name" value="INSULINFAMLY"/>
</dbReference>
<sequence length="136" mass="15713">MRFWPMSLVCMTIFIIVITSDMGILGFKLCGWRLAETLQMVCKDYGGFYSSHLRHSREVSPGSAPEGGIYHHSRREKRFYIQKRGIVDECCRKHCSFRDILSYCANPNETNENATTYDPSVQYDDVPETTTEQIVE</sequence>
<comment type="subunit">
    <text evidence="2">Heterodimer of a B chain and an A chain linked by two disulfide bonds.</text>
</comment>
<gene>
    <name evidence="9" type="primary">NCL1_09699</name>
    <name evidence="9" type="ORF">TNCT_58091</name>
</gene>
<dbReference type="SUPFAM" id="SSF56994">
    <property type="entry name" value="Insulin-like"/>
    <property type="match status" value="1"/>
</dbReference>
<keyword evidence="5" id="KW-1015">Disulfide bond</keyword>
<evidence type="ECO:0000256" key="1">
    <source>
        <dbReference type="ARBA" id="ARBA00009034"/>
    </source>
</evidence>
<feature type="region of interest" description="Disordered" evidence="7">
    <location>
        <begin position="114"/>
        <end position="136"/>
    </location>
</feature>
<dbReference type="OrthoDB" id="10019596at2759"/>
<dbReference type="Gene3D" id="1.10.100.10">
    <property type="entry name" value="Insulin-like"/>
    <property type="match status" value="1"/>
</dbReference>
<evidence type="ECO:0000256" key="4">
    <source>
        <dbReference type="ARBA" id="ARBA00022729"/>
    </source>
</evidence>
<evidence type="ECO:0000259" key="8">
    <source>
        <dbReference type="SMART" id="SM00078"/>
    </source>
</evidence>
<evidence type="ECO:0000256" key="6">
    <source>
        <dbReference type="RuleBase" id="RU000406"/>
    </source>
</evidence>
<dbReference type="InterPro" id="IPR036438">
    <property type="entry name" value="Insulin-like_sf"/>
</dbReference>
<keyword evidence="10" id="KW-1185">Reference proteome</keyword>
<comment type="caution">
    <text evidence="9">The sequence shown here is derived from an EMBL/GenBank/DDBJ whole genome shotgun (WGS) entry which is preliminary data.</text>
</comment>
<protein>
    <recommendedName>
        <fullName evidence="8">Insulin-like domain-containing protein</fullName>
    </recommendedName>
</protein>
<keyword evidence="4" id="KW-0732">Signal</keyword>
<name>A0A8X6FNG6_TRICU</name>
<dbReference type="InterPro" id="IPR016179">
    <property type="entry name" value="Insulin-like"/>
</dbReference>